<keyword evidence="2" id="KW-1185">Reference proteome</keyword>
<evidence type="ECO:0000313" key="2">
    <source>
        <dbReference type="Proteomes" id="UP000324222"/>
    </source>
</evidence>
<dbReference type="EMBL" id="VSRR010001143">
    <property type="protein sequence ID" value="MPC22924.1"/>
    <property type="molecule type" value="Genomic_DNA"/>
</dbReference>
<organism evidence="1 2">
    <name type="scientific">Portunus trituberculatus</name>
    <name type="common">Swimming crab</name>
    <name type="synonym">Neptunus trituberculatus</name>
    <dbReference type="NCBI Taxonomy" id="210409"/>
    <lineage>
        <taxon>Eukaryota</taxon>
        <taxon>Metazoa</taxon>
        <taxon>Ecdysozoa</taxon>
        <taxon>Arthropoda</taxon>
        <taxon>Crustacea</taxon>
        <taxon>Multicrustacea</taxon>
        <taxon>Malacostraca</taxon>
        <taxon>Eumalacostraca</taxon>
        <taxon>Eucarida</taxon>
        <taxon>Decapoda</taxon>
        <taxon>Pleocyemata</taxon>
        <taxon>Brachyura</taxon>
        <taxon>Eubrachyura</taxon>
        <taxon>Portunoidea</taxon>
        <taxon>Portunidae</taxon>
        <taxon>Portuninae</taxon>
        <taxon>Portunus</taxon>
    </lineage>
</organism>
<reference evidence="1 2" key="1">
    <citation type="submission" date="2019-05" db="EMBL/GenBank/DDBJ databases">
        <title>Another draft genome of Portunus trituberculatus and its Hox gene families provides insights of decapod evolution.</title>
        <authorList>
            <person name="Jeong J.-H."/>
            <person name="Song I."/>
            <person name="Kim S."/>
            <person name="Choi T."/>
            <person name="Kim D."/>
            <person name="Ryu S."/>
            <person name="Kim W."/>
        </authorList>
    </citation>
    <scope>NUCLEOTIDE SEQUENCE [LARGE SCALE GENOMIC DNA]</scope>
    <source>
        <tissue evidence="1">Muscle</tissue>
    </source>
</reference>
<sequence length="77" mass="9220">MQFRRDAVSCRQKSNGSFSTSFVFFCFYRQKITLIGKQQIVDRLHRVLKVIGIAKVEVEQWCQQQRHHHWEHDSVVS</sequence>
<comment type="caution">
    <text evidence="1">The sequence shown here is derived from an EMBL/GenBank/DDBJ whole genome shotgun (WGS) entry which is preliminary data.</text>
</comment>
<dbReference type="AlphaFoldDB" id="A0A5B7DPG4"/>
<name>A0A5B7DPG4_PORTR</name>
<accession>A0A5B7DPG4</accession>
<evidence type="ECO:0000313" key="1">
    <source>
        <dbReference type="EMBL" id="MPC22924.1"/>
    </source>
</evidence>
<proteinExistence type="predicted"/>
<gene>
    <name evidence="1" type="ORF">E2C01_015953</name>
</gene>
<protein>
    <submittedName>
        <fullName evidence="1">Uncharacterized protein</fullName>
    </submittedName>
</protein>
<dbReference type="Proteomes" id="UP000324222">
    <property type="component" value="Unassembled WGS sequence"/>
</dbReference>